<evidence type="ECO:0000256" key="1">
    <source>
        <dbReference type="SAM" id="Phobius"/>
    </source>
</evidence>
<comment type="caution">
    <text evidence="2">The sequence shown here is derived from an EMBL/GenBank/DDBJ whole genome shotgun (WGS) entry which is preliminary data.</text>
</comment>
<reference evidence="2 3" key="1">
    <citation type="submission" date="2019-11" db="EMBL/GenBank/DDBJ databases">
        <title>Pseudodesulfovibrio alkaliphilus, sp. nov., an alkaliphilic sulfate-reducing bacteria from mud volcano of Taman peninsula, Russia.</title>
        <authorList>
            <person name="Frolova A."/>
            <person name="Merkel A.Y."/>
            <person name="Slobodkin A.I."/>
        </authorList>
    </citation>
    <scope>NUCLEOTIDE SEQUENCE [LARGE SCALE GENOMIC DNA]</scope>
    <source>
        <strain evidence="2 3">F-1</strain>
    </source>
</reference>
<dbReference type="AlphaFoldDB" id="A0A7K1KQQ3"/>
<feature type="transmembrane region" description="Helical" evidence="1">
    <location>
        <begin position="51"/>
        <end position="71"/>
    </location>
</feature>
<accession>A0A7K1KQQ3</accession>
<keyword evidence="1" id="KW-0812">Transmembrane</keyword>
<protein>
    <submittedName>
        <fullName evidence="2">Uncharacterized protein</fullName>
    </submittedName>
</protein>
<keyword evidence="3" id="KW-1185">Reference proteome</keyword>
<proteinExistence type="predicted"/>
<dbReference type="Proteomes" id="UP000461162">
    <property type="component" value="Unassembled WGS sequence"/>
</dbReference>
<evidence type="ECO:0000313" key="3">
    <source>
        <dbReference type="Proteomes" id="UP000461162"/>
    </source>
</evidence>
<dbReference type="RefSeq" id="WP_196772867.1">
    <property type="nucleotide sequence ID" value="NZ_WODC01000008.1"/>
</dbReference>
<organism evidence="2 3">
    <name type="scientific">Pseudodesulfovibrio alkaliphilus</name>
    <dbReference type="NCBI Taxonomy" id="2661613"/>
    <lineage>
        <taxon>Bacteria</taxon>
        <taxon>Pseudomonadati</taxon>
        <taxon>Thermodesulfobacteriota</taxon>
        <taxon>Desulfovibrionia</taxon>
        <taxon>Desulfovibrionales</taxon>
        <taxon>Desulfovibrionaceae</taxon>
    </lineage>
</organism>
<name>A0A7K1KQQ3_9BACT</name>
<dbReference type="EMBL" id="WODC01000008">
    <property type="protein sequence ID" value="MUM78300.1"/>
    <property type="molecule type" value="Genomic_DNA"/>
</dbReference>
<gene>
    <name evidence="2" type="ORF">GKC30_11705</name>
</gene>
<keyword evidence="1" id="KW-0472">Membrane</keyword>
<keyword evidence="1" id="KW-1133">Transmembrane helix</keyword>
<evidence type="ECO:0000313" key="2">
    <source>
        <dbReference type="EMBL" id="MUM78300.1"/>
    </source>
</evidence>
<sequence>MLYLKMTNSERWIINRLLTYSTIRIVFVNIDFKKEWCNPVRHCIPYGQWRFLFRLITASLAMVAHLTYVAVSEEPPFRRARTVAKRRLSWASVALVWGFQTAA</sequence>
<feature type="transmembrane region" description="Helical" evidence="1">
    <location>
        <begin position="12"/>
        <end position="30"/>
    </location>
</feature>